<proteinExistence type="predicted"/>
<dbReference type="AlphaFoldDB" id="A0AAD9CH61"/>
<evidence type="ECO:0000256" key="1">
    <source>
        <dbReference type="SAM" id="MobiDB-lite"/>
    </source>
</evidence>
<evidence type="ECO:0000313" key="4">
    <source>
        <dbReference type="Proteomes" id="UP001228049"/>
    </source>
</evidence>
<keyword evidence="4" id="KW-1185">Reference proteome</keyword>
<dbReference type="PANTHER" id="PTHR34153">
    <property type="entry name" value="SI:CH211-262H13.3-RELATED-RELATED"/>
    <property type="match status" value="1"/>
</dbReference>
<evidence type="ECO:0000259" key="2">
    <source>
        <dbReference type="Pfam" id="PF16064"/>
    </source>
</evidence>
<organism evidence="3 4">
    <name type="scientific">Dissostichus eleginoides</name>
    <name type="common">Patagonian toothfish</name>
    <name type="synonym">Dissostichus amissus</name>
    <dbReference type="NCBI Taxonomy" id="100907"/>
    <lineage>
        <taxon>Eukaryota</taxon>
        <taxon>Metazoa</taxon>
        <taxon>Chordata</taxon>
        <taxon>Craniata</taxon>
        <taxon>Vertebrata</taxon>
        <taxon>Euteleostomi</taxon>
        <taxon>Actinopterygii</taxon>
        <taxon>Neopterygii</taxon>
        <taxon>Teleostei</taxon>
        <taxon>Neoteleostei</taxon>
        <taxon>Acanthomorphata</taxon>
        <taxon>Eupercaria</taxon>
        <taxon>Perciformes</taxon>
        <taxon>Notothenioidei</taxon>
        <taxon>Nototheniidae</taxon>
        <taxon>Dissostichus</taxon>
    </lineage>
</organism>
<gene>
    <name evidence="3" type="ORF">KUDE01_004550</name>
</gene>
<name>A0AAD9CH61_DISEL</name>
<accession>A0AAD9CH61</accession>
<dbReference type="PANTHER" id="PTHR34153:SF2">
    <property type="entry name" value="SI:CH211-262H13.3-RELATED"/>
    <property type="match status" value="1"/>
</dbReference>
<dbReference type="Proteomes" id="UP001228049">
    <property type="component" value="Unassembled WGS sequence"/>
</dbReference>
<evidence type="ECO:0000313" key="3">
    <source>
        <dbReference type="EMBL" id="KAK1901584.1"/>
    </source>
</evidence>
<dbReference type="InterPro" id="IPR032071">
    <property type="entry name" value="DUF4806"/>
</dbReference>
<reference evidence="3" key="1">
    <citation type="submission" date="2023-04" db="EMBL/GenBank/DDBJ databases">
        <title>Chromosome-level genome of Chaenocephalus aceratus.</title>
        <authorList>
            <person name="Park H."/>
        </authorList>
    </citation>
    <scope>NUCLEOTIDE SEQUENCE</scope>
    <source>
        <strain evidence="3">DE</strain>
        <tissue evidence="3">Muscle</tissue>
    </source>
</reference>
<feature type="region of interest" description="Disordered" evidence="1">
    <location>
        <begin position="80"/>
        <end position="163"/>
    </location>
</feature>
<sequence length="376" mass="42166">MDGEVVLWSVVQFPNGGTAVVLESWFKDEENTLLWPPKNIKLTKALRGGMKPDDKWIPYKDVRLLITCETFDEAKRRETKYTSTMCPTSEIESEDEGELRQKRRSRPNPQYEHSDSDDQSSGDVKRRRFAKPPEVGFPGETPKSSKTRAVRSPDQEMNDSLNGSFGYLHNLLSPDPNNNITPRSTPPSQLARNDLVTGTYGNYLQSPPEQVHDAGMSGFGAAHYHQLQAPQRARISGMGYGSVQYTPTTCTKWTCPEMCSSEDDFNEAESLLKNESVRQKMIARLALVGGTNSENLIRRMLATALTNALACRYNLAGKKDKRCSSKKPFKETAIQDCMFAAARQFDGKLTHNDFSETVRKWLLCETNTSETSASPT</sequence>
<dbReference type="Pfam" id="PF16064">
    <property type="entry name" value="DUF4806"/>
    <property type="match status" value="1"/>
</dbReference>
<protein>
    <submittedName>
        <fullName evidence="3">5'-nucleotidase SurE</fullName>
    </submittedName>
</protein>
<comment type="caution">
    <text evidence="3">The sequence shown here is derived from an EMBL/GenBank/DDBJ whole genome shotgun (WGS) entry which is preliminary data.</text>
</comment>
<feature type="domain" description="DUF4806" evidence="2">
    <location>
        <begin position="260"/>
        <end position="341"/>
    </location>
</feature>
<dbReference type="EMBL" id="JASDAP010000006">
    <property type="protein sequence ID" value="KAK1901584.1"/>
    <property type="molecule type" value="Genomic_DNA"/>
</dbReference>